<evidence type="ECO:0000313" key="2">
    <source>
        <dbReference type="EMBL" id="SHO60664.1"/>
    </source>
</evidence>
<keyword evidence="1" id="KW-0472">Membrane</keyword>
<evidence type="ECO:0008006" key="4">
    <source>
        <dbReference type="Google" id="ProtNLM"/>
    </source>
</evidence>
<dbReference type="Proteomes" id="UP000186406">
    <property type="component" value="Unassembled WGS sequence"/>
</dbReference>
<dbReference type="EMBL" id="FRXO01000001">
    <property type="protein sequence ID" value="SHO60664.1"/>
    <property type="molecule type" value="Genomic_DNA"/>
</dbReference>
<dbReference type="Pfam" id="PF14023">
    <property type="entry name" value="Bestrophin-like"/>
    <property type="match status" value="1"/>
</dbReference>
<evidence type="ECO:0000313" key="3">
    <source>
        <dbReference type="Proteomes" id="UP000186406"/>
    </source>
</evidence>
<dbReference type="AlphaFoldDB" id="A0A1M7Z729"/>
<feature type="transmembrane region" description="Helical" evidence="1">
    <location>
        <begin position="192"/>
        <end position="211"/>
    </location>
</feature>
<dbReference type="OrthoDB" id="4760162at2"/>
<reference evidence="2 3" key="1">
    <citation type="submission" date="2016-12" db="EMBL/GenBank/DDBJ databases">
        <authorList>
            <person name="Song W.-J."/>
            <person name="Kurnit D.M."/>
        </authorList>
    </citation>
    <scope>NUCLEOTIDE SEQUENCE [LARGE SCALE GENOMIC DNA]</scope>
    <source>
        <strain evidence="2 3">DSM 19599</strain>
    </source>
</reference>
<feature type="transmembrane region" description="Helical" evidence="1">
    <location>
        <begin position="217"/>
        <end position="238"/>
    </location>
</feature>
<organism evidence="2 3">
    <name type="scientific">Pseudoxanthobacter soli DSM 19599</name>
    <dbReference type="NCBI Taxonomy" id="1123029"/>
    <lineage>
        <taxon>Bacteria</taxon>
        <taxon>Pseudomonadati</taxon>
        <taxon>Pseudomonadota</taxon>
        <taxon>Alphaproteobacteria</taxon>
        <taxon>Hyphomicrobiales</taxon>
        <taxon>Segnochrobactraceae</taxon>
        <taxon>Pseudoxanthobacter</taxon>
    </lineage>
</organism>
<sequence length="264" mass="28571">MTEILSAVVLFGILLAASAGGVIVRPYLSERHLNREVIELLQIFVSMLVTFAAIVLGLLTTSAKTAFDAVSTDVNNFSSSLVEFDRTMAEYGPETAAIRTALAGYAEAVIAQTWRSSDLPAALRGGPPTSAGEGLDKPNVGDALENIKLSVLELQPHTPLQHELRDIAIEQGRHVILLRWQLWSESQTSISIEFYSVMVFWLMIVFFSIGLSMPRNALAFTGMLLCALSIASAMFAILDMDTPFGGFLSVSYGPLVDAVATITR</sequence>
<protein>
    <recommendedName>
        <fullName evidence="4">DUF4239 domain-containing protein</fullName>
    </recommendedName>
</protein>
<gene>
    <name evidence="2" type="ORF">SAMN02745172_00372</name>
</gene>
<name>A0A1M7Z729_9HYPH</name>
<evidence type="ECO:0000256" key="1">
    <source>
        <dbReference type="SAM" id="Phobius"/>
    </source>
</evidence>
<dbReference type="InterPro" id="IPR025333">
    <property type="entry name" value="DUF4239"/>
</dbReference>
<keyword evidence="3" id="KW-1185">Reference proteome</keyword>
<proteinExistence type="predicted"/>
<feature type="transmembrane region" description="Helical" evidence="1">
    <location>
        <begin position="43"/>
        <end position="61"/>
    </location>
</feature>
<keyword evidence="1" id="KW-1133">Transmembrane helix</keyword>
<keyword evidence="1" id="KW-0812">Transmembrane</keyword>
<dbReference type="RefSeq" id="WP_073625490.1">
    <property type="nucleotide sequence ID" value="NZ_FRXO01000001.1"/>
</dbReference>
<accession>A0A1M7Z729</accession>